<dbReference type="Pfam" id="PF00155">
    <property type="entry name" value="Aminotran_1_2"/>
    <property type="match status" value="1"/>
</dbReference>
<dbReference type="InterPro" id="IPR015424">
    <property type="entry name" value="PyrdxlP-dep_Trfase"/>
</dbReference>
<dbReference type="AlphaFoldDB" id="A0A917L337"/>
<evidence type="ECO:0000313" key="2">
    <source>
        <dbReference type="EMBL" id="GGJ42530.1"/>
    </source>
</evidence>
<dbReference type="Proteomes" id="UP000661507">
    <property type="component" value="Unassembled WGS sequence"/>
</dbReference>
<dbReference type="InterPro" id="IPR051446">
    <property type="entry name" value="HTH_trans_reg/aminotransferase"/>
</dbReference>
<dbReference type="InterPro" id="IPR004839">
    <property type="entry name" value="Aminotransferase_I/II_large"/>
</dbReference>
<reference evidence="2" key="1">
    <citation type="journal article" date="2014" name="Int. J. Syst. Evol. Microbiol.">
        <title>Complete genome sequence of Corynebacterium casei LMG S-19264T (=DSM 44701T), isolated from a smear-ripened cheese.</title>
        <authorList>
            <consortium name="US DOE Joint Genome Institute (JGI-PGF)"/>
            <person name="Walter F."/>
            <person name="Albersmeier A."/>
            <person name="Kalinowski J."/>
            <person name="Ruckert C."/>
        </authorList>
    </citation>
    <scope>NUCLEOTIDE SEQUENCE</scope>
    <source>
        <strain evidence="2">CGMCC 1.3617</strain>
    </source>
</reference>
<organism evidence="2 3">
    <name type="scientific">Neoroseomonas lacus</name>
    <dbReference type="NCBI Taxonomy" id="287609"/>
    <lineage>
        <taxon>Bacteria</taxon>
        <taxon>Pseudomonadati</taxon>
        <taxon>Pseudomonadota</taxon>
        <taxon>Alphaproteobacteria</taxon>
        <taxon>Acetobacterales</taxon>
        <taxon>Acetobacteraceae</taxon>
        <taxon>Neoroseomonas</taxon>
    </lineage>
</organism>
<dbReference type="InterPro" id="IPR015421">
    <property type="entry name" value="PyrdxlP-dep_Trfase_major"/>
</dbReference>
<evidence type="ECO:0000259" key="1">
    <source>
        <dbReference type="Pfam" id="PF00155"/>
    </source>
</evidence>
<dbReference type="GO" id="GO:0030170">
    <property type="term" value="F:pyridoxal phosphate binding"/>
    <property type="evidence" value="ECO:0007669"/>
    <property type="project" value="InterPro"/>
</dbReference>
<feature type="domain" description="Aminotransferase class I/classII large" evidence="1">
    <location>
        <begin position="4"/>
        <end position="224"/>
    </location>
</feature>
<proteinExistence type="predicted"/>
<comment type="caution">
    <text evidence="2">The sequence shown here is derived from an EMBL/GenBank/DDBJ whole genome shotgun (WGS) entry which is preliminary data.</text>
</comment>
<dbReference type="RefSeq" id="WP_188973426.1">
    <property type="nucleotide sequence ID" value="NZ_BMKW01000023.1"/>
</dbReference>
<keyword evidence="3" id="KW-1185">Reference proteome</keyword>
<dbReference type="PANTHER" id="PTHR46577">
    <property type="entry name" value="HTH-TYPE TRANSCRIPTIONAL REGULATORY PROTEIN GABR"/>
    <property type="match status" value="1"/>
</dbReference>
<reference evidence="2" key="2">
    <citation type="submission" date="2020-09" db="EMBL/GenBank/DDBJ databases">
        <authorList>
            <person name="Sun Q."/>
            <person name="Zhou Y."/>
        </authorList>
    </citation>
    <scope>NUCLEOTIDE SEQUENCE</scope>
    <source>
        <strain evidence="2">CGMCC 1.3617</strain>
    </source>
</reference>
<dbReference type="Gene3D" id="3.40.640.10">
    <property type="entry name" value="Type I PLP-dependent aspartate aminotransferase-like (Major domain)"/>
    <property type="match status" value="1"/>
</dbReference>
<accession>A0A917L337</accession>
<protein>
    <recommendedName>
        <fullName evidence="1">Aminotransferase class I/classII large domain-containing protein</fullName>
    </recommendedName>
</protein>
<name>A0A917L337_9PROT</name>
<dbReference type="EMBL" id="BMKW01000023">
    <property type="protein sequence ID" value="GGJ42530.1"/>
    <property type="molecule type" value="Genomic_DNA"/>
</dbReference>
<dbReference type="PANTHER" id="PTHR46577:SF1">
    <property type="entry name" value="HTH-TYPE TRANSCRIPTIONAL REGULATORY PROTEIN GABR"/>
    <property type="match status" value="1"/>
</dbReference>
<evidence type="ECO:0000313" key="3">
    <source>
        <dbReference type="Proteomes" id="UP000661507"/>
    </source>
</evidence>
<gene>
    <name evidence="2" type="ORF">GCM10011320_57760</name>
</gene>
<dbReference type="CDD" id="cd00609">
    <property type="entry name" value="AAT_like"/>
    <property type="match status" value="1"/>
</dbReference>
<sequence>MEPGQVVVVSSIQQAMTAVGQILVRPGTPLVMEAPGCSMIAPLYQRYGAEVLPVPAEADGLMTDRLPACRGGVAIVTPARHFPLGGTMPAPRRRALLDWADASDAHVFEVDFDSDFQYEGSPQPSLQAMDRTGRFIYAGSFAMTIGPGLRIGYLILPQDLVQPALEAVSLLEHAWPIQGMGAPWLDQAVLTDFIDSGGYDKHLRTLRRAYMERRDAVVAGLARHFGAPDLLGMGCGTHLAWRVPRHLPDAAECEARARAVGIAVHTLKFRTISGAETLPGWERHLLLGFAALKPAVIATMLDRFAASLR</sequence>
<dbReference type="SUPFAM" id="SSF53383">
    <property type="entry name" value="PLP-dependent transferases"/>
    <property type="match status" value="1"/>
</dbReference>